<keyword evidence="3" id="KW-0472">Membrane</keyword>
<dbReference type="RefSeq" id="WP_182153331.1">
    <property type="nucleotide sequence ID" value="NZ_JACEZU010000004.1"/>
</dbReference>
<dbReference type="FunFam" id="3.30.70.270:FF:000001">
    <property type="entry name" value="Diguanylate cyclase domain protein"/>
    <property type="match status" value="1"/>
</dbReference>
<feature type="transmembrane region" description="Helical" evidence="3">
    <location>
        <begin position="182"/>
        <end position="206"/>
    </location>
</feature>
<dbReference type="PANTHER" id="PTHR45138:SF9">
    <property type="entry name" value="DIGUANYLATE CYCLASE DGCM-RELATED"/>
    <property type="match status" value="1"/>
</dbReference>
<feature type="transmembrane region" description="Helical" evidence="3">
    <location>
        <begin position="123"/>
        <end position="142"/>
    </location>
</feature>
<feature type="transmembrane region" description="Helical" evidence="3">
    <location>
        <begin position="12"/>
        <end position="32"/>
    </location>
</feature>
<evidence type="ECO:0000313" key="6">
    <source>
        <dbReference type="Proteomes" id="UP000573499"/>
    </source>
</evidence>
<feature type="transmembrane region" description="Helical" evidence="3">
    <location>
        <begin position="149"/>
        <end position="170"/>
    </location>
</feature>
<evidence type="ECO:0000256" key="2">
    <source>
        <dbReference type="ARBA" id="ARBA00034247"/>
    </source>
</evidence>
<dbReference type="PANTHER" id="PTHR45138">
    <property type="entry name" value="REGULATORY COMPONENTS OF SENSORY TRANSDUCTION SYSTEM"/>
    <property type="match status" value="1"/>
</dbReference>
<dbReference type="EMBL" id="JACEZU010000004">
    <property type="protein sequence ID" value="MBA5687497.1"/>
    <property type="molecule type" value="Genomic_DNA"/>
</dbReference>
<comment type="caution">
    <text evidence="5">The sequence shown here is derived from an EMBL/GenBank/DDBJ whole genome shotgun (WGS) entry which is preliminary data.</text>
</comment>
<dbReference type="AlphaFoldDB" id="A0A7W2IKL1"/>
<dbReference type="Pfam" id="PF00990">
    <property type="entry name" value="GGDEF"/>
    <property type="match status" value="1"/>
</dbReference>
<dbReference type="SUPFAM" id="SSF55073">
    <property type="entry name" value="Nucleotide cyclase"/>
    <property type="match status" value="1"/>
</dbReference>
<feature type="domain" description="GGDEF" evidence="4">
    <location>
        <begin position="249"/>
        <end position="380"/>
    </location>
</feature>
<dbReference type="NCBIfam" id="TIGR00254">
    <property type="entry name" value="GGDEF"/>
    <property type="match status" value="1"/>
</dbReference>
<name>A0A7W2IKL1_9BURK</name>
<dbReference type="Gene3D" id="3.30.70.270">
    <property type="match status" value="1"/>
</dbReference>
<gene>
    <name evidence="5" type="ORF">H3H39_10610</name>
</gene>
<dbReference type="CDD" id="cd01949">
    <property type="entry name" value="GGDEF"/>
    <property type="match status" value="1"/>
</dbReference>
<comment type="catalytic activity">
    <reaction evidence="2">
        <text>2 GTP = 3',3'-c-di-GMP + 2 diphosphate</text>
        <dbReference type="Rhea" id="RHEA:24898"/>
        <dbReference type="ChEBI" id="CHEBI:33019"/>
        <dbReference type="ChEBI" id="CHEBI:37565"/>
        <dbReference type="ChEBI" id="CHEBI:58805"/>
        <dbReference type="EC" id="2.7.7.65"/>
    </reaction>
</comment>
<keyword evidence="6" id="KW-1185">Reference proteome</keyword>
<reference evidence="5 6" key="1">
    <citation type="submission" date="2020-07" db="EMBL/GenBank/DDBJ databases">
        <title>Novel species isolated from subtropical streams in China.</title>
        <authorList>
            <person name="Lu H."/>
        </authorList>
    </citation>
    <scope>NUCLEOTIDE SEQUENCE [LARGE SCALE GENOMIC DNA]</scope>
    <source>
        <strain evidence="5 6">LX47W</strain>
    </source>
</reference>
<evidence type="ECO:0000256" key="3">
    <source>
        <dbReference type="SAM" id="Phobius"/>
    </source>
</evidence>
<dbReference type="InterPro" id="IPR043128">
    <property type="entry name" value="Rev_trsase/Diguanyl_cyclase"/>
</dbReference>
<dbReference type="PROSITE" id="PS50887">
    <property type="entry name" value="GGDEF"/>
    <property type="match status" value="1"/>
</dbReference>
<dbReference type="InterPro" id="IPR050469">
    <property type="entry name" value="Diguanylate_Cyclase"/>
</dbReference>
<sequence length="380" mass="40995">MGYDVLNYDTLLLVQICITVLTTVLLSLAALYSEGAGEQRWWALGNVVSSVGLALSSLDSGPVLLHGVLAYGVLALGLALVLRGLRQFCDETLGWRWVVAIVACALLVAGFFTYAVPSLNGRLSATGFYFGLLNGWCAVTLLRHADWRSVGASVVGFTMLGLALSLRGAYMLRHGPGDERALLVIGVVMLTVPLAQVSIAFGLILMMMRRYAERLRNLSFVDGLTGALNRAGLETQGRRVAQRTLRAGRSLAVIMLDADHFKNINDTWGHPVGDAVLRHLTGQIKAELRPLDLLARYGGEEFVMLLDGIALDDAVRVAERLRARIEAELVEVAGNTVRYTASMGVVCSDQHGYDPLELIVAADAAMYAAKRAGRNRVVAG</sequence>
<organism evidence="5 6">
    <name type="scientific">Rugamonas apoptosis</name>
    <dbReference type="NCBI Taxonomy" id="2758570"/>
    <lineage>
        <taxon>Bacteria</taxon>
        <taxon>Pseudomonadati</taxon>
        <taxon>Pseudomonadota</taxon>
        <taxon>Betaproteobacteria</taxon>
        <taxon>Burkholderiales</taxon>
        <taxon>Oxalobacteraceae</taxon>
        <taxon>Telluria group</taxon>
        <taxon>Rugamonas</taxon>
    </lineage>
</organism>
<evidence type="ECO:0000313" key="5">
    <source>
        <dbReference type="EMBL" id="MBA5687497.1"/>
    </source>
</evidence>
<evidence type="ECO:0000259" key="4">
    <source>
        <dbReference type="PROSITE" id="PS50887"/>
    </source>
</evidence>
<keyword evidence="3" id="KW-0812">Transmembrane</keyword>
<feature type="transmembrane region" description="Helical" evidence="3">
    <location>
        <begin position="64"/>
        <end position="85"/>
    </location>
</feature>
<dbReference type="InterPro" id="IPR000160">
    <property type="entry name" value="GGDEF_dom"/>
</dbReference>
<dbReference type="InterPro" id="IPR029787">
    <property type="entry name" value="Nucleotide_cyclase"/>
</dbReference>
<evidence type="ECO:0000256" key="1">
    <source>
        <dbReference type="ARBA" id="ARBA00012528"/>
    </source>
</evidence>
<dbReference type="Proteomes" id="UP000573499">
    <property type="component" value="Unassembled WGS sequence"/>
</dbReference>
<dbReference type="GO" id="GO:0052621">
    <property type="term" value="F:diguanylate cyclase activity"/>
    <property type="evidence" value="ECO:0007669"/>
    <property type="project" value="UniProtKB-EC"/>
</dbReference>
<dbReference type="SMART" id="SM00267">
    <property type="entry name" value="GGDEF"/>
    <property type="match status" value="1"/>
</dbReference>
<accession>A0A7W2IKL1</accession>
<feature type="transmembrane region" description="Helical" evidence="3">
    <location>
        <begin position="41"/>
        <end position="58"/>
    </location>
</feature>
<keyword evidence="3" id="KW-1133">Transmembrane helix</keyword>
<protein>
    <recommendedName>
        <fullName evidence="1">diguanylate cyclase</fullName>
        <ecNumber evidence="1">2.7.7.65</ecNumber>
    </recommendedName>
</protein>
<proteinExistence type="predicted"/>
<dbReference type="EC" id="2.7.7.65" evidence="1"/>
<feature type="transmembrane region" description="Helical" evidence="3">
    <location>
        <begin position="97"/>
        <end position="117"/>
    </location>
</feature>